<dbReference type="Gene3D" id="3.30.750.24">
    <property type="entry name" value="STAS domain"/>
    <property type="match status" value="1"/>
</dbReference>
<dbReference type="RefSeq" id="WP_166397860.1">
    <property type="nucleotide sequence ID" value="NZ_CP045121.1"/>
</dbReference>
<dbReference type="SUPFAM" id="SSF52091">
    <property type="entry name" value="SpoIIaa-like"/>
    <property type="match status" value="1"/>
</dbReference>
<dbReference type="InterPro" id="IPR002645">
    <property type="entry name" value="STAS_dom"/>
</dbReference>
<sequence>MGEIRQRPIFHDGEVVELSGEFDVRDLESLRARLDEAGERTAVVDLSGVTFLDLQTTRELAVRLQIHAGSLVFRHPSWAVRASVAACGYENWFRFDAEGTGDETAARPLRDRC</sequence>
<name>A0A6G8Q135_9ACTN</name>
<dbReference type="InterPro" id="IPR036513">
    <property type="entry name" value="STAS_dom_sf"/>
</dbReference>
<evidence type="ECO:0000313" key="2">
    <source>
        <dbReference type="EMBL" id="QIN80186.1"/>
    </source>
</evidence>
<dbReference type="Proteomes" id="UP000502706">
    <property type="component" value="Chromosome"/>
</dbReference>
<dbReference type="KEGG" id="rmar:GBA65_18550"/>
<protein>
    <submittedName>
        <fullName evidence="2">STAS domain-containing protein</fullName>
    </submittedName>
</protein>
<feature type="domain" description="STAS" evidence="1">
    <location>
        <begin position="15"/>
        <end position="53"/>
    </location>
</feature>
<dbReference type="CDD" id="cd07043">
    <property type="entry name" value="STAS_anti-anti-sigma_factors"/>
    <property type="match status" value="1"/>
</dbReference>
<evidence type="ECO:0000313" key="3">
    <source>
        <dbReference type="Proteomes" id="UP000502706"/>
    </source>
</evidence>
<dbReference type="InterPro" id="IPR058548">
    <property type="entry name" value="MlaB-like_STAS"/>
</dbReference>
<reference evidence="2 3" key="1">
    <citation type="submission" date="2019-10" db="EMBL/GenBank/DDBJ databases">
        <title>Rubrobacter sp nov SCSIO 52915 isolated from a deep-sea sediment in the South China Sea.</title>
        <authorList>
            <person name="Chen R.W."/>
        </authorList>
    </citation>
    <scope>NUCLEOTIDE SEQUENCE [LARGE SCALE GENOMIC DNA]</scope>
    <source>
        <strain evidence="2 3">SCSIO 52915</strain>
    </source>
</reference>
<keyword evidence="3" id="KW-1185">Reference proteome</keyword>
<gene>
    <name evidence="2" type="ORF">GBA65_18550</name>
</gene>
<organism evidence="2 3">
    <name type="scientific">Rubrobacter marinus</name>
    <dbReference type="NCBI Taxonomy" id="2653852"/>
    <lineage>
        <taxon>Bacteria</taxon>
        <taxon>Bacillati</taxon>
        <taxon>Actinomycetota</taxon>
        <taxon>Rubrobacteria</taxon>
        <taxon>Rubrobacterales</taxon>
        <taxon>Rubrobacteraceae</taxon>
        <taxon>Rubrobacter</taxon>
    </lineage>
</organism>
<dbReference type="PROSITE" id="PS50801">
    <property type="entry name" value="STAS"/>
    <property type="match status" value="1"/>
</dbReference>
<dbReference type="Pfam" id="PF13466">
    <property type="entry name" value="STAS_2"/>
    <property type="match status" value="1"/>
</dbReference>
<dbReference type="AlphaFoldDB" id="A0A6G8Q135"/>
<dbReference type="EMBL" id="CP045121">
    <property type="protein sequence ID" value="QIN80186.1"/>
    <property type="molecule type" value="Genomic_DNA"/>
</dbReference>
<proteinExistence type="predicted"/>
<accession>A0A6G8Q135</accession>
<evidence type="ECO:0000259" key="1">
    <source>
        <dbReference type="PROSITE" id="PS50801"/>
    </source>
</evidence>